<keyword evidence="9" id="KW-0732">Signal</keyword>
<evidence type="ECO:0000259" key="10">
    <source>
        <dbReference type="PROSITE" id="PS50215"/>
    </source>
</evidence>
<evidence type="ECO:0000256" key="2">
    <source>
        <dbReference type="ARBA" id="ARBA00022723"/>
    </source>
</evidence>
<dbReference type="OrthoDB" id="10035764at2759"/>
<evidence type="ECO:0000256" key="3">
    <source>
        <dbReference type="ARBA" id="ARBA00022801"/>
    </source>
</evidence>
<name>A0A8B8A761_CRAVI</name>
<keyword evidence="2 8" id="KW-0479">Metal-binding</keyword>
<keyword evidence="6 8" id="KW-1015">Disulfide bond</keyword>
<dbReference type="SMART" id="SM00608">
    <property type="entry name" value="ACR"/>
    <property type="match status" value="1"/>
</dbReference>
<dbReference type="Pfam" id="PF17771">
    <property type="entry name" value="ADAMTS_CR_2"/>
    <property type="match status" value="1"/>
</dbReference>
<feature type="disulfide bond" evidence="8">
    <location>
        <begin position="386"/>
        <end position="410"/>
    </location>
</feature>
<dbReference type="GO" id="GO:0046872">
    <property type="term" value="F:metal ion binding"/>
    <property type="evidence" value="ECO:0007669"/>
    <property type="project" value="UniProtKB-KW"/>
</dbReference>
<gene>
    <name evidence="12" type="primary">LOC111100025</name>
</gene>
<evidence type="ECO:0000256" key="7">
    <source>
        <dbReference type="ARBA" id="ARBA00023180"/>
    </source>
</evidence>
<feature type="binding site" evidence="8">
    <location>
        <position position="377"/>
    </location>
    <ligand>
        <name>Zn(2+)</name>
        <dbReference type="ChEBI" id="CHEBI:29105"/>
        <note>catalytic</note>
    </ligand>
</feature>
<dbReference type="GO" id="GO:0006508">
    <property type="term" value="P:proteolysis"/>
    <property type="evidence" value="ECO:0007669"/>
    <property type="project" value="UniProtKB-KW"/>
</dbReference>
<evidence type="ECO:0000256" key="8">
    <source>
        <dbReference type="PROSITE-ProRule" id="PRU00276"/>
    </source>
</evidence>
<feature type="domain" description="Peptidase M12B" evidence="10">
    <location>
        <begin position="205"/>
        <end position="431"/>
    </location>
</feature>
<keyword evidence="4 8" id="KW-0862">Zinc</keyword>
<dbReference type="Pfam" id="PF13688">
    <property type="entry name" value="Reprolysin_5"/>
    <property type="match status" value="1"/>
</dbReference>
<dbReference type="KEGG" id="cvn:111100025"/>
<dbReference type="Gene3D" id="3.40.1620.60">
    <property type="match status" value="1"/>
</dbReference>
<evidence type="ECO:0000313" key="11">
    <source>
        <dbReference type="Proteomes" id="UP000694844"/>
    </source>
</evidence>
<keyword evidence="3" id="KW-0378">Hydrolase</keyword>
<reference evidence="12" key="1">
    <citation type="submission" date="2025-08" db="UniProtKB">
        <authorList>
            <consortium name="RefSeq"/>
        </authorList>
    </citation>
    <scope>IDENTIFICATION</scope>
    <source>
        <tissue evidence="12">Whole sample</tissue>
    </source>
</reference>
<dbReference type="RefSeq" id="XP_022287302.1">
    <property type="nucleotide sequence ID" value="XM_022431594.1"/>
</dbReference>
<feature type="binding site" evidence="8">
    <location>
        <position position="371"/>
    </location>
    <ligand>
        <name>Zn(2+)</name>
        <dbReference type="ChEBI" id="CHEBI:29105"/>
        <note>catalytic</note>
    </ligand>
</feature>
<evidence type="ECO:0000256" key="4">
    <source>
        <dbReference type="ARBA" id="ARBA00022833"/>
    </source>
</evidence>
<evidence type="ECO:0000256" key="5">
    <source>
        <dbReference type="ARBA" id="ARBA00023049"/>
    </source>
</evidence>
<evidence type="ECO:0000256" key="9">
    <source>
        <dbReference type="SAM" id="SignalP"/>
    </source>
</evidence>
<organism evidence="11 12">
    <name type="scientific">Crassostrea virginica</name>
    <name type="common">Eastern oyster</name>
    <dbReference type="NCBI Taxonomy" id="6565"/>
    <lineage>
        <taxon>Eukaryota</taxon>
        <taxon>Metazoa</taxon>
        <taxon>Spiralia</taxon>
        <taxon>Lophotrochozoa</taxon>
        <taxon>Mollusca</taxon>
        <taxon>Bivalvia</taxon>
        <taxon>Autobranchia</taxon>
        <taxon>Pteriomorphia</taxon>
        <taxon>Ostreida</taxon>
        <taxon>Ostreoidea</taxon>
        <taxon>Ostreidae</taxon>
        <taxon>Crassostrea</taxon>
    </lineage>
</organism>
<dbReference type="Gene3D" id="3.40.390.10">
    <property type="entry name" value="Collagenase (Catalytic Domain)"/>
    <property type="match status" value="1"/>
</dbReference>
<dbReference type="GO" id="GO:0004222">
    <property type="term" value="F:metalloendopeptidase activity"/>
    <property type="evidence" value="ECO:0007669"/>
    <property type="project" value="InterPro"/>
</dbReference>
<dbReference type="PANTHER" id="PTHR11905">
    <property type="entry name" value="ADAM A DISINTEGRIN AND METALLOPROTEASE DOMAIN"/>
    <property type="match status" value="1"/>
</dbReference>
<keyword evidence="7" id="KW-0325">Glycoprotein</keyword>
<feature type="chain" id="PRO_5034033563" evidence="9">
    <location>
        <begin position="28"/>
        <end position="519"/>
    </location>
</feature>
<dbReference type="SUPFAM" id="SSF55486">
    <property type="entry name" value="Metalloproteases ('zincins'), catalytic domain"/>
    <property type="match status" value="1"/>
</dbReference>
<feature type="signal peptide" evidence="9">
    <location>
        <begin position="1"/>
        <end position="27"/>
    </location>
</feature>
<dbReference type="AlphaFoldDB" id="A0A8B8A761"/>
<dbReference type="InterPro" id="IPR001590">
    <property type="entry name" value="Peptidase_M12B"/>
</dbReference>
<dbReference type="InterPro" id="IPR006586">
    <property type="entry name" value="ADAM_Cys-rich"/>
</dbReference>
<feature type="active site" evidence="8">
    <location>
        <position position="368"/>
    </location>
</feature>
<evidence type="ECO:0000313" key="12">
    <source>
        <dbReference type="RefSeq" id="XP_022287302.1"/>
    </source>
</evidence>
<dbReference type="GeneID" id="111100025"/>
<dbReference type="PANTHER" id="PTHR11905:SF159">
    <property type="entry name" value="ADAM METALLOPROTEASE"/>
    <property type="match status" value="1"/>
</dbReference>
<protein>
    <submittedName>
        <fullName evidence="12">A disintegrin and metalloproteinase with thrombospondin motifs 18-like</fullName>
    </submittedName>
</protein>
<dbReference type="InterPro" id="IPR041645">
    <property type="entry name" value="ADAMTS_CR_2"/>
</dbReference>
<keyword evidence="11" id="KW-1185">Reference proteome</keyword>
<dbReference type="InterPro" id="IPR024079">
    <property type="entry name" value="MetalloPept_cat_dom_sf"/>
</dbReference>
<feature type="binding site" evidence="8">
    <location>
        <position position="367"/>
    </location>
    <ligand>
        <name>Zn(2+)</name>
        <dbReference type="ChEBI" id="CHEBI:29105"/>
        <note>catalytic</note>
    </ligand>
</feature>
<evidence type="ECO:0000256" key="1">
    <source>
        <dbReference type="ARBA" id="ARBA00022670"/>
    </source>
</evidence>
<sequence length="519" mass="57725">MNYTLNMAALLTLIIASFIGLFLRGSCEQGHIPHEEIAQSAEVLIDLTITEDDAKIQFDAFDEEIQLSLRKVSSEDFMPEYLPVSIIDTDTMHTFHISFKKYGIEFYHEVDGLGVFSIHCLSSDINACVVQGTTILETDEILIEPKMNEISKVSFTTHKVLRRPMSISRVSQSNQSSRGQLSKLHKKFLFGLQDNVEPIPGSVDAKVEVLVWTDLSYIDSFHQLVHHPHVETDVLKYVATVVQAGNHIYQNGIKDPSLNISLFLTGVVICKSMECSRFTSDLVHNGTVENHRALDLFAETLAATYSNHSLSFHYDYAVAFTRYDLVDANGTPIGVSFTDDICSIKDGKSSSIIEDQGGYTCIGTFVHELAHTLGSDHDGWFRGKNCDANNGYIMASVSPLTVNGFYFSQCTINSIKTNLLKANASCVLDKPHINHHYEALTHDLPGQIYNTSEQCRQIYGTSFCLSIGTTLEDICHKMYCWDPFLSNVCSTKSSAAPGTSCGHKKWCLNGECVHDDRAP</sequence>
<accession>A0A8B8A761</accession>
<dbReference type="PROSITE" id="PS50215">
    <property type="entry name" value="ADAM_MEPRO"/>
    <property type="match status" value="1"/>
</dbReference>
<proteinExistence type="predicted"/>
<keyword evidence="5" id="KW-0482">Metalloprotease</keyword>
<dbReference type="Proteomes" id="UP000694844">
    <property type="component" value="Chromosome 6"/>
</dbReference>
<evidence type="ECO:0000256" key="6">
    <source>
        <dbReference type="ARBA" id="ARBA00023157"/>
    </source>
</evidence>
<comment type="caution">
    <text evidence="8">Lacks conserved residue(s) required for the propagation of feature annotation.</text>
</comment>
<keyword evidence="1" id="KW-0645">Protease</keyword>